<dbReference type="EMBL" id="CP111020">
    <property type="protein sequence ID" value="WAR15595.1"/>
    <property type="molecule type" value="Genomic_DNA"/>
</dbReference>
<reference evidence="1" key="1">
    <citation type="submission" date="2022-11" db="EMBL/GenBank/DDBJ databases">
        <title>Centuries of genome instability and evolution in soft-shell clam transmissible cancer (bioRxiv).</title>
        <authorList>
            <person name="Hart S.F.M."/>
            <person name="Yonemitsu M.A."/>
            <person name="Giersch R.M."/>
            <person name="Beal B.F."/>
            <person name="Arriagada G."/>
            <person name="Davis B.W."/>
            <person name="Ostrander E.A."/>
            <person name="Goff S.P."/>
            <person name="Metzger M.J."/>
        </authorList>
    </citation>
    <scope>NUCLEOTIDE SEQUENCE</scope>
    <source>
        <strain evidence="1">MELC-2E11</strain>
        <tissue evidence="1">Siphon/mantle</tissue>
    </source>
</reference>
<evidence type="ECO:0000313" key="1">
    <source>
        <dbReference type="EMBL" id="WAR15595.1"/>
    </source>
</evidence>
<evidence type="ECO:0000313" key="2">
    <source>
        <dbReference type="Proteomes" id="UP001164746"/>
    </source>
</evidence>
<keyword evidence="2" id="KW-1185">Reference proteome</keyword>
<proteinExistence type="predicted"/>
<organism evidence="1 2">
    <name type="scientific">Mya arenaria</name>
    <name type="common">Soft-shell clam</name>
    <dbReference type="NCBI Taxonomy" id="6604"/>
    <lineage>
        <taxon>Eukaryota</taxon>
        <taxon>Metazoa</taxon>
        <taxon>Spiralia</taxon>
        <taxon>Lophotrochozoa</taxon>
        <taxon>Mollusca</taxon>
        <taxon>Bivalvia</taxon>
        <taxon>Autobranchia</taxon>
        <taxon>Heteroconchia</taxon>
        <taxon>Euheterodonta</taxon>
        <taxon>Imparidentia</taxon>
        <taxon>Neoheterodontei</taxon>
        <taxon>Myida</taxon>
        <taxon>Myoidea</taxon>
        <taxon>Myidae</taxon>
        <taxon>Mya</taxon>
    </lineage>
</organism>
<dbReference type="Proteomes" id="UP001164746">
    <property type="component" value="Chromosome 9"/>
</dbReference>
<accession>A0ABY7F1Q1</accession>
<sequence length="64" mass="7468">MDSCYIGQTKSTLMEHQRKTLVDFFDEDVESEYMMRLKRDISVPSLNEDGALELQSARRRGPSR</sequence>
<gene>
    <name evidence="1" type="ORF">MAR_005700</name>
</gene>
<name>A0ABY7F1Q1_MYAAR</name>
<protein>
    <submittedName>
        <fullName evidence="1">Uncharacterized protein</fullName>
    </submittedName>
</protein>